<sequence length="191" mass="20311">MSGGVPYGGDVPSATPAPTEHRQWASELQVTLSSASIAFGLVSAWRLPALLYENGGGTYLTFPRSFLLAYSVLLPVLGYPLLYMELVLGHYARLGPGALTRCLPIAKGVEVSIALVCACAAAPMGAVMAEAVLHLLLAFSELPPRWAGCQGFWENGPLESCFRPGSRRLCTEGEVAKGCVNVTESVNEHFL</sequence>
<evidence type="ECO:0000313" key="11">
    <source>
        <dbReference type="Proteomes" id="UP000821866"/>
    </source>
</evidence>
<dbReference type="PANTHER" id="PTHR11616">
    <property type="entry name" value="SODIUM/CHLORIDE DEPENDENT TRANSPORTER"/>
    <property type="match status" value="1"/>
</dbReference>
<keyword evidence="11" id="KW-1185">Reference proteome</keyword>
<dbReference type="VEuPathDB" id="VectorBase:LOC119186479"/>
<accession>A0A9J6F255</accession>
<evidence type="ECO:0000256" key="6">
    <source>
        <dbReference type="ARBA" id="ARBA00022989"/>
    </source>
</evidence>
<keyword evidence="3" id="KW-0813">Transport</keyword>
<evidence type="ECO:0000256" key="4">
    <source>
        <dbReference type="ARBA" id="ARBA00022692"/>
    </source>
</evidence>
<organism evidence="10 11">
    <name type="scientific">Rhipicephalus microplus</name>
    <name type="common">Cattle tick</name>
    <name type="synonym">Boophilus microplus</name>
    <dbReference type="NCBI Taxonomy" id="6941"/>
    <lineage>
        <taxon>Eukaryota</taxon>
        <taxon>Metazoa</taxon>
        <taxon>Ecdysozoa</taxon>
        <taxon>Arthropoda</taxon>
        <taxon>Chelicerata</taxon>
        <taxon>Arachnida</taxon>
        <taxon>Acari</taxon>
        <taxon>Parasitiformes</taxon>
        <taxon>Ixodida</taxon>
        <taxon>Ixodoidea</taxon>
        <taxon>Ixodidae</taxon>
        <taxon>Rhipicephalinae</taxon>
        <taxon>Rhipicephalus</taxon>
        <taxon>Boophilus</taxon>
    </lineage>
</organism>
<feature type="binding site" evidence="8">
    <location>
        <position position="38"/>
    </location>
    <ligand>
        <name>Na(+)</name>
        <dbReference type="ChEBI" id="CHEBI:29101"/>
        <label>1</label>
    </ligand>
</feature>
<dbReference type="GO" id="GO:0046872">
    <property type="term" value="F:metal ion binding"/>
    <property type="evidence" value="ECO:0007669"/>
    <property type="project" value="UniProtKB-KW"/>
</dbReference>
<dbReference type="GO" id="GO:0005886">
    <property type="term" value="C:plasma membrane"/>
    <property type="evidence" value="ECO:0007669"/>
    <property type="project" value="TreeGrafter"/>
</dbReference>
<evidence type="ECO:0000256" key="9">
    <source>
        <dbReference type="SAM" id="Phobius"/>
    </source>
</evidence>
<dbReference type="GO" id="GO:0015187">
    <property type="term" value="F:glycine transmembrane transporter activity"/>
    <property type="evidence" value="ECO:0007669"/>
    <property type="project" value="TreeGrafter"/>
</dbReference>
<feature type="transmembrane region" description="Helical" evidence="9">
    <location>
        <begin position="113"/>
        <end position="137"/>
    </location>
</feature>
<keyword evidence="4 9" id="KW-0812">Transmembrane</keyword>
<dbReference type="Proteomes" id="UP000821866">
    <property type="component" value="Chromosome 1"/>
</dbReference>
<evidence type="ECO:0000256" key="7">
    <source>
        <dbReference type="ARBA" id="ARBA00023136"/>
    </source>
</evidence>
<dbReference type="GO" id="GO:0015179">
    <property type="term" value="F:L-amino acid transmembrane transporter activity"/>
    <property type="evidence" value="ECO:0007669"/>
    <property type="project" value="TreeGrafter"/>
</dbReference>
<dbReference type="PROSITE" id="PS50267">
    <property type="entry name" value="NA_NEUROTRAN_SYMP_3"/>
    <property type="match status" value="1"/>
</dbReference>
<evidence type="ECO:0000313" key="10">
    <source>
        <dbReference type="EMBL" id="KAH8040548.1"/>
    </source>
</evidence>
<evidence type="ECO:0000256" key="1">
    <source>
        <dbReference type="ARBA" id="ARBA00004141"/>
    </source>
</evidence>
<keyword evidence="8" id="KW-0915">Sodium</keyword>
<gene>
    <name evidence="10" type="ORF">HPB51_011244</name>
</gene>
<dbReference type="GO" id="GO:0005283">
    <property type="term" value="F:amino acid:sodium symporter activity"/>
    <property type="evidence" value="ECO:0007669"/>
    <property type="project" value="TreeGrafter"/>
</dbReference>
<name>A0A9J6F255_RHIMP</name>
<evidence type="ECO:0000256" key="5">
    <source>
        <dbReference type="ARBA" id="ARBA00022847"/>
    </source>
</evidence>
<keyword evidence="6 9" id="KW-1133">Transmembrane helix</keyword>
<keyword evidence="5" id="KW-0769">Symport</keyword>
<dbReference type="AlphaFoldDB" id="A0A9J6F255"/>
<dbReference type="PANTHER" id="PTHR11616:SF236">
    <property type="entry name" value="TRANSPORTER"/>
    <property type="match status" value="1"/>
</dbReference>
<evidence type="ECO:0000256" key="8">
    <source>
        <dbReference type="PIRSR" id="PIRSR600175-1"/>
    </source>
</evidence>
<reference evidence="10" key="1">
    <citation type="journal article" date="2020" name="Cell">
        <title>Large-Scale Comparative Analyses of Tick Genomes Elucidate Their Genetic Diversity and Vector Capacities.</title>
        <authorList>
            <consortium name="Tick Genome and Microbiome Consortium (TIGMIC)"/>
            <person name="Jia N."/>
            <person name="Wang J."/>
            <person name="Shi W."/>
            <person name="Du L."/>
            <person name="Sun Y."/>
            <person name="Zhan W."/>
            <person name="Jiang J.F."/>
            <person name="Wang Q."/>
            <person name="Zhang B."/>
            <person name="Ji P."/>
            <person name="Bell-Sakyi L."/>
            <person name="Cui X.M."/>
            <person name="Yuan T.T."/>
            <person name="Jiang B.G."/>
            <person name="Yang W.F."/>
            <person name="Lam T.T."/>
            <person name="Chang Q.C."/>
            <person name="Ding S.J."/>
            <person name="Wang X.J."/>
            <person name="Zhu J.G."/>
            <person name="Ruan X.D."/>
            <person name="Zhao L."/>
            <person name="Wei J.T."/>
            <person name="Ye R.Z."/>
            <person name="Que T.C."/>
            <person name="Du C.H."/>
            <person name="Zhou Y.H."/>
            <person name="Cheng J.X."/>
            <person name="Dai P.F."/>
            <person name="Guo W.B."/>
            <person name="Han X.H."/>
            <person name="Huang E.J."/>
            <person name="Li L.F."/>
            <person name="Wei W."/>
            <person name="Gao Y.C."/>
            <person name="Liu J.Z."/>
            <person name="Shao H.Z."/>
            <person name="Wang X."/>
            <person name="Wang C.C."/>
            <person name="Yang T.C."/>
            <person name="Huo Q.B."/>
            <person name="Li W."/>
            <person name="Chen H.Y."/>
            <person name="Chen S.E."/>
            <person name="Zhou L.G."/>
            <person name="Ni X.B."/>
            <person name="Tian J.H."/>
            <person name="Sheng Y."/>
            <person name="Liu T."/>
            <person name="Pan Y.S."/>
            <person name="Xia L.Y."/>
            <person name="Li J."/>
            <person name="Zhao F."/>
            <person name="Cao W.C."/>
        </authorList>
    </citation>
    <scope>NUCLEOTIDE SEQUENCE</scope>
    <source>
        <strain evidence="10">Rmic-2018</strain>
    </source>
</reference>
<dbReference type="EMBL" id="JABSTU010000001">
    <property type="protein sequence ID" value="KAH8040548.1"/>
    <property type="molecule type" value="Genomic_DNA"/>
</dbReference>
<comment type="caution">
    <text evidence="10">The sequence shown here is derived from an EMBL/GenBank/DDBJ whole genome shotgun (WGS) entry which is preliminary data.</text>
</comment>
<keyword evidence="8" id="KW-0479">Metal-binding</keyword>
<keyword evidence="7 9" id="KW-0472">Membrane</keyword>
<dbReference type="InterPro" id="IPR037272">
    <property type="entry name" value="SNS_sf"/>
</dbReference>
<protein>
    <submittedName>
        <fullName evidence="10">Uncharacterized protein</fullName>
    </submittedName>
</protein>
<dbReference type="GO" id="GO:0089718">
    <property type="term" value="P:amino acid import across plasma membrane"/>
    <property type="evidence" value="ECO:0007669"/>
    <property type="project" value="TreeGrafter"/>
</dbReference>
<feature type="transmembrane region" description="Helical" evidence="9">
    <location>
        <begin position="67"/>
        <end position="92"/>
    </location>
</feature>
<dbReference type="Pfam" id="PF00209">
    <property type="entry name" value="SNF"/>
    <property type="match status" value="1"/>
</dbReference>
<comment type="similarity">
    <text evidence="2">Belongs to the sodium:neurotransmitter symporter (SNF) (TC 2.A.22) family.</text>
</comment>
<evidence type="ECO:0000256" key="3">
    <source>
        <dbReference type="ARBA" id="ARBA00022448"/>
    </source>
</evidence>
<proteinExistence type="inferred from homology"/>
<reference evidence="10" key="2">
    <citation type="submission" date="2021-09" db="EMBL/GenBank/DDBJ databases">
        <authorList>
            <person name="Jia N."/>
            <person name="Wang J."/>
            <person name="Shi W."/>
            <person name="Du L."/>
            <person name="Sun Y."/>
            <person name="Zhan W."/>
            <person name="Jiang J."/>
            <person name="Wang Q."/>
            <person name="Zhang B."/>
            <person name="Ji P."/>
            <person name="Sakyi L.B."/>
            <person name="Cui X."/>
            <person name="Yuan T."/>
            <person name="Jiang B."/>
            <person name="Yang W."/>
            <person name="Lam T.T.-Y."/>
            <person name="Chang Q."/>
            <person name="Ding S."/>
            <person name="Wang X."/>
            <person name="Zhu J."/>
            <person name="Ruan X."/>
            <person name="Zhao L."/>
            <person name="Wei J."/>
            <person name="Que T."/>
            <person name="Du C."/>
            <person name="Cheng J."/>
            <person name="Dai P."/>
            <person name="Han X."/>
            <person name="Huang E."/>
            <person name="Gao Y."/>
            <person name="Liu J."/>
            <person name="Shao H."/>
            <person name="Ye R."/>
            <person name="Li L."/>
            <person name="Wei W."/>
            <person name="Wang X."/>
            <person name="Wang C."/>
            <person name="Huo Q."/>
            <person name="Li W."/>
            <person name="Guo W."/>
            <person name="Chen H."/>
            <person name="Chen S."/>
            <person name="Zhou L."/>
            <person name="Zhou L."/>
            <person name="Ni X."/>
            <person name="Tian J."/>
            <person name="Zhou Y."/>
            <person name="Sheng Y."/>
            <person name="Liu T."/>
            <person name="Pan Y."/>
            <person name="Xia L."/>
            <person name="Li J."/>
            <person name="Zhao F."/>
            <person name="Cao W."/>
        </authorList>
    </citation>
    <scope>NUCLEOTIDE SEQUENCE</scope>
    <source>
        <strain evidence="10">Rmic-2018</strain>
        <tissue evidence="10">Larvae</tissue>
    </source>
</reference>
<comment type="subcellular location">
    <subcellularLocation>
        <location evidence="1">Membrane</location>
        <topology evidence="1">Multi-pass membrane protein</topology>
    </subcellularLocation>
</comment>
<dbReference type="SUPFAM" id="SSF161070">
    <property type="entry name" value="SNF-like"/>
    <property type="match status" value="1"/>
</dbReference>
<dbReference type="InterPro" id="IPR000175">
    <property type="entry name" value="Na/ntran_symport"/>
</dbReference>
<evidence type="ECO:0000256" key="2">
    <source>
        <dbReference type="ARBA" id="ARBA00006459"/>
    </source>
</evidence>